<dbReference type="AlphaFoldDB" id="A0AAE1QGR7"/>
<dbReference type="CDD" id="cd16649">
    <property type="entry name" value="mRING-HC-C3HC5_CGRF1-like"/>
    <property type="match status" value="1"/>
</dbReference>
<accession>A0AAE1QGR7</accession>
<dbReference type="EC" id="2.3.2.27" evidence="3"/>
<evidence type="ECO:0000256" key="9">
    <source>
        <dbReference type="ARBA" id="ARBA00022787"/>
    </source>
</evidence>
<evidence type="ECO:0000259" key="15">
    <source>
        <dbReference type="PROSITE" id="PS50089"/>
    </source>
</evidence>
<proteinExistence type="predicted"/>
<evidence type="ECO:0000256" key="7">
    <source>
        <dbReference type="ARBA" id="ARBA00022771"/>
    </source>
</evidence>
<dbReference type="SUPFAM" id="SSF57850">
    <property type="entry name" value="RING/U-box"/>
    <property type="match status" value="1"/>
</dbReference>
<evidence type="ECO:0000256" key="13">
    <source>
        <dbReference type="ARBA" id="ARBA00023136"/>
    </source>
</evidence>
<keyword evidence="10" id="KW-0862">Zinc</keyword>
<protein>
    <recommendedName>
        <fullName evidence="3">RING-type E3 ubiquitin transferase</fullName>
        <ecNumber evidence="3">2.3.2.27</ecNumber>
    </recommendedName>
</protein>
<comment type="caution">
    <text evidence="16">The sequence shown here is derived from an EMBL/GenBank/DDBJ whole genome shotgun (WGS) entry which is preliminary data.</text>
</comment>
<gene>
    <name evidence="16" type="ORF">Pmani_003326</name>
</gene>
<reference evidence="16" key="1">
    <citation type="submission" date="2023-11" db="EMBL/GenBank/DDBJ databases">
        <title>Genome assemblies of two species of porcelain crab, Petrolisthes cinctipes and Petrolisthes manimaculis (Anomura: Porcellanidae).</title>
        <authorList>
            <person name="Angst P."/>
        </authorList>
    </citation>
    <scope>NUCLEOTIDE SEQUENCE</scope>
    <source>
        <strain evidence="16">PB745_02</strain>
        <tissue evidence="16">Gill</tissue>
    </source>
</reference>
<sequence length="363" mass="40384">MPVSEYVGDLIGLGFTAGLTFTFYQCVKAGKEVVQHLKDVPELDIDVNLVERVRREGGGAAMGAAALGGVCEQGLDACVKGKVKAAGPAVQSLEYPDVTGVMRRYTIQEHLMSQVMGFWMNDRQTIDSTTTSVPFMLLRKGVGVQISEPEKLEDVDMTVVSEKFNASNNSLLGHMWGFMKGVRTTGTQQTEEMLVEGTTVMGIGRLVLREEGLQLDPNQSIPYLLTTKNKKSVIENLEAPLPYLKILAGLTACGVIFYTYRLLSRWVSKWKRDRQRREETRLLEEARAQWRRREGGSAETEDGDGGWDLPENMMCVVCMGPRDVLLLPCRHICVCGECALRLDPRACPVCRTHIDTIQPVFFS</sequence>
<dbReference type="GO" id="GO:0005741">
    <property type="term" value="C:mitochondrial outer membrane"/>
    <property type="evidence" value="ECO:0007669"/>
    <property type="project" value="UniProtKB-SubCell"/>
</dbReference>
<dbReference type="Pfam" id="PF13920">
    <property type="entry name" value="zf-C3HC4_3"/>
    <property type="match status" value="1"/>
</dbReference>
<dbReference type="InterPro" id="IPR013083">
    <property type="entry name" value="Znf_RING/FYVE/PHD"/>
</dbReference>
<dbReference type="InterPro" id="IPR022170">
    <property type="entry name" value="MUL1-like"/>
</dbReference>
<evidence type="ECO:0000256" key="11">
    <source>
        <dbReference type="ARBA" id="ARBA00022989"/>
    </source>
</evidence>
<dbReference type="GO" id="GO:0016567">
    <property type="term" value="P:protein ubiquitination"/>
    <property type="evidence" value="ECO:0007669"/>
    <property type="project" value="InterPro"/>
</dbReference>
<dbReference type="Gene3D" id="3.30.40.10">
    <property type="entry name" value="Zinc/RING finger domain, C3HC4 (zinc finger)"/>
    <property type="match status" value="1"/>
</dbReference>
<dbReference type="GO" id="GO:0061630">
    <property type="term" value="F:ubiquitin protein ligase activity"/>
    <property type="evidence" value="ECO:0007669"/>
    <property type="project" value="UniProtKB-EC"/>
</dbReference>
<evidence type="ECO:0000256" key="5">
    <source>
        <dbReference type="ARBA" id="ARBA00022692"/>
    </source>
</evidence>
<dbReference type="InterPro" id="IPR051652">
    <property type="entry name" value="MDM2_MDM4_MUL1"/>
</dbReference>
<dbReference type="Pfam" id="PF12483">
    <property type="entry name" value="GIDE"/>
    <property type="match status" value="1"/>
</dbReference>
<keyword evidence="7 14" id="KW-0863">Zinc-finger</keyword>
<dbReference type="GO" id="GO:0008270">
    <property type="term" value="F:zinc ion binding"/>
    <property type="evidence" value="ECO:0007669"/>
    <property type="project" value="UniProtKB-KW"/>
</dbReference>
<comment type="catalytic activity">
    <reaction evidence="1">
        <text>S-ubiquitinyl-[E2 ubiquitin-conjugating enzyme]-L-cysteine + [acceptor protein]-L-lysine = [E2 ubiquitin-conjugating enzyme]-L-cysteine + N(6)-ubiquitinyl-[acceptor protein]-L-lysine.</text>
        <dbReference type="EC" id="2.3.2.27"/>
    </reaction>
</comment>
<keyword evidence="6" id="KW-0479">Metal-binding</keyword>
<dbReference type="PANTHER" id="PTHR12183:SF32">
    <property type="entry name" value="MITOCHONDRIAL E3 UBIQUITIN PROTEIN LIGASE 1"/>
    <property type="match status" value="1"/>
</dbReference>
<evidence type="ECO:0000256" key="8">
    <source>
        <dbReference type="ARBA" id="ARBA00022786"/>
    </source>
</evidence>
<evidence type="ECO:0000256" key="1">
    <source>
        <dbReference type="ARBA" id="ARBA00000900"/>
    </source>
</evidence>
<dbReference type="EMBL" id="JAWZYT010000245">
    <property type="protein sequence ID" value="KAK4326111.1"/>
    <property type="molecule type" value="Genomic_DNA"/>
</dbReference>
<keyword evidence="9" id="KW-1000">Mitochondrion outer membrane</keyword>
<evidence type="ECO:0000256" key="10">
    <source>
        <dbReference type="ARBA" id="ARBA00022833"/>
    </source>
</evidence>
<feature type="domain" description="RING-type" evidence="15">
    <location>
        <begin position="315"/>
        <end position="351"/>
    </location>
</feature>
<dbReference type="PROSITE" id="PS50089">
    <property type="entry name" value="ZF_RING_2"/>
    <property type="match status" value="1"/>
</dbReference>
<keyword evidence="5" id="KW-0812">Transmembrane</keyword>
<keyword evidence="17" id="KW-1185">Reference proteome</keyword>
<comment type="subcellular location">
    <subcellularLocation>
        <location evidence="2">Mitochondrion outer membrane</location>
        <topology evidence="2">Multi-pass membrane protein</topology>
    </subcellularLocation>
</comment>
<keyword evidence="8" id="KW-0833">Ubl conjugation pathway</keyword>
<keyword evidence="12" id="KW-0496">Mitochondrion</keyword>
<evidence type="ECO:0000313" key="17">
    <source>
        <dbReference type="Proteomes" id="UP001292094"/>
    </source>
</evidence>
<dbReference type="PANTHER" id="PTHR12183">
    <property type="entry name" value="MITOCHONDRIAL UBIQUITIN LIGASE ACTIVATOR OF NFKB 1"/>
    <property type="match status" value="1"/>
</dbReference>
<evidence type="ECO:0000256" key="12">
    <source>
        <dbReference type="ARBA" id="ARBA00023128"/>
    </source>
</evidence>
<dbReference type="InterPro" id="IPR001841">
    <property type="entry name" value="Znf_RING"/>
</dbReference>
<evidence type="ECO:0000256" key="2">
    <source>
        <dbReference type="ARBA" id="ARBA00004374"/>
    </source>
</evidence>
<organism evidence="16 17">
    <name type="scientific">Petrolisthes manimaculis</name>
    <dbReference type="NCBI Taxonomy" id="1843537"/>
    <lineage>
        <taxon>Eukaryota</taxon>
        <taxon>Metazoa</taxon>
        <taxon>Ecdysozoa</taxon>
        <taxon>Arthropoda</taxon>
        <taxon>Crustacea</taxon>
        <taxon>Multicrustacea</taxon>
        <taxon>Malacostraca</taxon>
        <taxon>Eumalacostraca</taxon>
        <taxon>Eucarida</taxon>
        <taxon>Decapoda</taxon>
        <taxon>Pleocyemata</taxon>
        <taxon>Anomura</taxon>
        <taxon>Galatheoidea</taxon>
        <taxon>Porcellanidae</taxon>
        <taxon>Petrolisthes</taxon>
    </lineage>
</organism>
<evidence type="ECO:0000313" key="16">
    <source>
        <dbReference type="EMBL" id="KAK4326111.1"/>
    </source>
</evidence>
<evidence type="ECO:0000256" key="3">
    <source>
        <dbReference type="ARBA" id="ARBA00012483"/>
    </source>
</evidence>
<evidence type="ECO:0000256" key="6">
    <source>
        <dbReference type="ARBA" id="ARBA00022723"/>
    </source>
</evidence>
<name>A0AAE1QGR7_9EUCA</name>
<evidence type="ECO:0000256" key="4">
    <source>
        <dbReference type="ARBA" id="ARBA00022679"/>
    </source>
</evidence>
<keyword evidence="13" id="KW-0472">Membrane</keyword>
<evidence type="ECO:0000256" key="14">
    <source>
        <dbReference type="PROSITE-ProRule" id="PRU00175"/>
    </source>
</evidence>
<keyword evidence="11" id="KW-1133">Transmembrane helix</keyword>
<keyword evidence="4" id="KW-0808">Transferase</keyword>
<dbReference type="Proteomes" id="UP001292094">
    <property type="component" value="Unassembled WGS sequence"/>
</dbReference>